<feature type="domain" description="Oxidoreductase molybdopterin-binding" evidence="1">
    <location>
        <begin position="78"/>
        <end position="222"/>
    </location>
</feature>
<dbReference type="InterPro" id="IPR006311">
    <property type="entry name" value="TAT_signal"/>
</dbReference>
<dbReference type="Pfam" id="PF00174">
    <property type="entry name" value="Oxidored_molyb"/>
    <property type="match status" value="1"/>
</dbReference>
<comment type="caution">
    <text evidence="2">The sequence shown here is derived from an EMBL/GenBank/DDBJ whole genome shotgun (WGS) entry which is preliminary data.</text>
</comment>
<sequence length="235" mass="25032">MPTPPDPPGEGPRGAPVGRRVVLGLLGLGAAGVLGGRTVPDALSRALAPVQLHDPTGLTSLVPLGDAFRYYSVTGGVTPRDASTYELAVTGLVEHPTTYSLADLRALPQVDHTWDFQCVTGWRVPDVPWSGVPLSVLLDAAAPTSEAVAIRFRSFDGTYTENMTLEQARRSDVLVALGMYGAPVTHAHGGPVRVYAASLYGYKSTKWLSGIELTDTNVPGYWERRGYSLDGTIET</sequence>
<evidence type="ECO:0000313" key="2">
    <source>
        <dbReference type="EMBL" id="MBB6629483.1"/>
    </source>
</evidence>
<organism evidence="2 3">
    <name type="scientific">Nocardioides luti</name>
    <dbReference type="NCBI Taxonomy" id="2761101"/>
    <lineage>
        <taxon>Bacteria</taxon>
        <taxon>Bacillati</taxon>
        <taxon>Actinomycetota</taxon>
        <taxon>Actinomycetes</taxon>
        <taxon>Propionibacteriales</taxon>
        <taxon>Nocardioidaceae</taxon>
        <taxon>Nocardioides</taxon>
    </lineage>
</organism>
<reference evidence="2 3" key="1">
    <citation type="submission" date="2020-08" db="EMBL/GenBank/DDBJ databases">
        <authorList>
            <person name="Seo M.-J."/>
        </authorList>
    </citation>
    <scope>NUCLEOTIDE SEQUENCE [LARGE SCALE GENOMIC DNA]</scope>
    <source>
        <strain evidence="2 3">KIGAM211</strain>
    </source>
</reference>
<accession>A0A7X0RM33</accession>
<dbReference type="InterPro" id="IPR000572">
    <property type="entry name" value="OxRdtase_Mopterin-bd_dom"/>
</dbReference>
<proteinExistence type="predicted"/>
<dbReference type="SUPFAM" id="SSF56524">
    <property type="entry name" value="Oxidoreductase molybdopterin-binding domain"/>
    <property type="match status" value="1"/>
</dbReference>
<dbReference type="RefSeq" id="WP_185254807.1">
    <property type="nucleotide sequence ID" value="NZ_JACKXE010000002.1"/>
</dbReference>
<evidence type="ECO:0000259" key="1">
    <source>
        <dbReference type="Pfam" id="PF00174"/>
    </source>
</evidence>
<dbReference type="InterPro" id="IPR036374">
    <property type="entry name" value="OxRdtase_Mopterin-bd_sf"/>
</dbReference>
<dbReference type="PANTHER" id="PTHR43032">
    <property type="entry name" value="PROTEIN-METHIONINE-SULFOXIDE REDUCTASE"/>
    <property type="match status" value="1"/>
</dbReference>
<dbReference type="Proteomes" id="UP000523955">
    <property type="component" value="Unassembled WGS sequence"/>
</dbReference>
<dbReference type="AlphaFoldDB" id="A0A7X0RM33"/>
<dbReference type="EMBL" id="JACKXE010000002">
    <property type="protein sequence ID" value="MBB6629483.1"/>
    <property type="molecule type" value="Genomic_DNA"/>
</dbReference>
<dbReference type="Gene3D" id="3.90.420.10">
    <property type="entry name" value="Oxidoreductase, molybdopterin-binding domain"/>
    <property type="match status" value="1"/>
</dbReference>
<name>A0A7X0RM33_9ACTN</name>
<gene>
    <name evidence="2" type="ORF">H5V45_19315</name>
</gene>
<dbReference type="PROSITE" id="PS51318">
    <property type="entry name" value="TAT"/>
    <property type="match status" value="1"/>
</dbReference>
<evidence type="ECO:0000313" key="3">
    <source>
        <dbReference type="Proteomes" id="UP000523955"/>
    </source>
</evidence>
<protein>
    <submittedName>
        <fullName evidence="2">Molybdopterin-dependent oxidoreductase</fullName>
    </submittedName>
</protein>
<keyword evidence="3" id="KW-1185">Reference proteome</keyword>